<reference evidence="1" key="1">
    <citation type="submission" date="2025-08" db="UniProtKB">
        <authorList>
            <consortium name="Ensembl"/>
        </authorList>
    </citation>
    <scope>IDENTIFICATION</scope>
</reference>
<reference evidence="1" key="2">
    <citation type="submission" date="2025-09" db="UniProtKB">
        <authorList>
            <consortium name="Ensembl"/>
        </authorList>
    </citation>
    <scope>IDENTIFICATION</scope>
</reference>
<sequence length="59" mass="6577">IRILWSTILDVGEEVEEGAIFHVTLKRVEVQQAAKEGANWLGVTVLNPQSRKISKFCPA</sequence>
<organism evidence="1 2">
    <name type="scientific">Athene cunicularia</name>
    <name type="common">Burrowing owl</name>
    <name type="synonym">Speotyto cunicularia</name>
    <dbReference type="NCBI Taxonomy" id="194338"/>
    <lineage>
        <taxon>Eukaryota</taxon>
        <taxon>Metazoa</taxon>
        <taxon>Chordata</taxon>
        <taxon>Craniata</taxon>
        <taxon>Vertebrata</taxon>
        <taxon>Euteleostomi</taxon>
        <taxon>Archelosauria</taxon>
        <taxon>Archosauria</taxon>
        <taxon>Dinosauria</taxon>
        <taxon>Saurischia</taxon>
        <taxon>Theropoda</taxon>
        <taxon>Coelurosauria</taxon>
        <taxon>Aves</taxon>
        <taxon>Neognathae</taxon>
        <taxon>Neoaves</taxon>
        <taxon>Telluraves</taxon>
        <taxon>Strigiformes</taxon>
        <taxon>Strigidae</taxon>
        <taxon>Athene</taxon>
    </lineage>
</organism>
<evidence type="ECO:0000313" key="2">
    <source>
        <dbReference type="Proteomes" id="UP000472269"/>
    </source>
</evidence>
<dbReference type="OMA" id="CCQELAG"/>
<dbReference type="AlphaFoldDB" id="A0A663M4Y3"/>
<name>A0A663M4Y3_ATHCN</name>
<accession>A0A663M4Y3</accession>
<proteinExistence type="predicted"/>
<keyword evidence="2" id="KW-1185">Reference proteome</keyword>
<dbReference type="Proteomes" id="UP000472269">
    <property type="component" value="Unplaced"/>
</dbReference>
<dbReference type="Ensembl" id="ENSACUT00000007693.1">
    <property type="protein sequence ID" value="ENSACUP00000007200.1"/>
    <property type="gene ID" value="ENSACUG00000004930.1"/>
</dbReference>
<protein>
    <submittedName>
        <fullName evidence="1">Uncharacterized protein</fullName>
    </submittedName>
</protein>
<evidence type="ECO:0000313" key="1">
    <source>
        <dbReference type="Ensembl" id="ENSACUP00000007200.1"/>
    </source>
</evidence>